<evidence type="ECO:0000313" key="3">
    <source>
        <dbReference type="Proteomes" id="UP000265520"/>
    </source>
</evidence>
<dbReference type="AlphaFoldDB" id="A0A392P6Q7"/>
<proteinExistence type="predicted"/>
<organism evidence="2 3">
    <name type="scientific">Trifolium medium</name>
    <dbReference type="NCBI Taxonomy" id="97028"/>
    <lineage>
        <taxon>Eukaryota</taxon>
        <taxon>Viridiplantae</taxon>
        <taxon>Streptophyta</taxon>
        <taxon>Embryophyta</taxon>
        <taxon>Tracheophyta</taxon>
        <taxon>Spermatophyta</taxon>
        <taxon>Magnoliopsida</taxon>
        <taxon>eudicotyledons</taxon>
        <taxon>Gunneridae</taxon>
        <taxon>Pentapetalae</taxon>
        <taxon>rosids</taxon>
        <taxon>fabids</taxon>
        <taxon>Fabales</taxon>
        <taxon>Fabaceae</taxon>
        <taxon>Papilionoideae</taxon>
        <taxon>50 kb inversion clade</taxon>
        <taxon>NPAAA clade</taxon>
        <taxon>Hologalegina</taxon>
        <taxon>IRL clade</taxon>
        <taxon>Trifolieae</taxon>
        <taxon>Trifolium</taxon>
    </lineage>
</organism>
<reference evidence="2 3" key="1">
    <citation type="journal article" date="2018" name="Front. Plant Sci.">
        <title>Red Clover (Trifolium pratense) and Zigzag Clover (T. medium) - A Picture of Genomic Similarities and Differences.</title>
        <authorList>
            <person name="Dluhosova J."/>
            <person name="Istvanek J."/>
            <person name="Nedelnik J."/>
            <person name="Repkova J."/>
        </authorList>
    </citation>
    <scope>NUCLEOTIDE SEQUENCE [LARGE SCALE GENOMIC DNA]</scope>
    <source>
        <strain evidence="3">cv. 10/8</strain>
        <tissue evidence="2">Leaf</tissue>
    </source>
</reference>
<feature type="non-terminal residue" evidence="2">
    <location>
        <position position="64"/>
    </location>
</feature>
<dbReference type="Proteomes" id="UP000265520">
    <property type="component" value="Unassembled WGS sequence"/>
</dbReference>
<gene>
    <name evidence="2" type="ORF">A2U01_0028541</name>
</gene>
<sequence length="64" mass="7071">MSNTTESSPIKDQSTPSKSRATRSKSKEEAGVIIADATLQYDCACTRIKEEKVHICCEEGEIHK</sequence>
<comment type="caution">
    <text evidence="2">The sequence shown here is derived from an EMBL/GenBank/DDBJ whole genome shotgun (WGS) entry which is preliminary data.</text>
</comment>
<evidence type="ECO:0000256" key="1">
    <source>
        <dbReference type="SAM" id="MobiDB-lite"/>
    </source>
</evidence>
<accession>A0A392P6Q7</accession>
<protein>
    <submittedName>
        <fullName evidence="2">Uncharacterized protein</fullName>
    </submittedName>
</protein>
<evidence type="ECO:0000313" key="2">
    <source>
        <dbReference type="EMBL" id="MCI07472.1"/>
    </source>
</evidence>
<name>A0A392P6Q7_9FABA</name>
<feature type="region of interest" description="Disordered" evidence="1">
    <location>
        <begin position="1"/>
        <end position="29"/>
    </location>
</feature>
<feature type="compositionally biased region" description="Polar residues" evidence="1">
    <location>
        <begin position="1"/>
        <end position="19"/>
    </location>
</feature>
<dbReference type="EMBL" id="LXQA010065536">
    <property type="protein sequence ID" value="MCI07472.1"/>
    <property type="molecule type" value="Genomic_DNA"/>
</dbReference>
<keyword evidence="3" id="KW-1185">Reference proteome</keyword>